<keyword evidence="2" id="KW-0547">Nucleotide-binding</keyword>
<dbReference type="RefSeq" id="WP_210663287.1">
    <property type="nucleotide sequence ID" value="NZ_JAGKSP010000016.1"/>
</dbReference>
<dbReference type="SUPFAM" id="SSF52980">
    <property type="entry name" value="Restriction endonuclease-like"/>
    <property type="match status" value="1"/>
</dbReference>
<accession>A0ABS5CK53</accession>
<evidence type="ECO:0000256" key="2">
    <source>
        <dbReference type="ARBA" id="ARBA00022741"/>
    </source>
</evidence>
<evidence type="ECO:0000256" key="6">
    <source>
        <dbReference type="ARBA" id="ARBA00022839"/>
    </source>
</evidence>
<proteinExistence type="predicted"/>
<dbReference type="EMBL" id="JAGKSP010000016">
    <property type="protein sequence ID" value="MBP3966258.1"/>
    <property type="molecule type" value="Genomic_DNA"/>
</dbReference>
<evidence type="ECO:0000313" key="12">
    <source>
        <dbReference type="Proteomes" id="UP000673394"/>
    </source>
</evidence>
<dbReference type="Proteomes" id="UP000673394">
    <property type="component" value="Unassembled WGS sequence"/>
</dbReference>
<evidence type="ECO:0000256" key="9">
    <source>
        <dbReference type="ARBA" id="ARBA00023204"/>
    </source>
</evidence>
<evidence type="ECO:0000256" key="5">
    <source>
        <dbReference type="ARBA" id="ARBA00022806"/>
    </source>
</evidence>
<evidence type="ECO:0000313" key="11">
    <source>
        <dbReference type="EMBL" id="MBP3966258.1"/>
    </source>
</evidence>
<dbReference type="InterPro" id="IPR011335">
    <property type="entry name" value="Restrct_endonuc-II-like"/>
</dbReference>
<evidence type="ECO:0000256" key="4">
    <source>
        <dbReference type="ARBA" id="ARBA00022801"/>
    </source>
</evidence>
<comment type="caution">
    <text evidence="11">The sequence shown here is derived from an EMBL/GenBank/DDBJ whole genome shotgun (WGS) entry which is preliminary data.</text>
</comment>
<keyword evidence="5" id="KW-0347">Helicase</keyword>
<organism evidence="11 12">
    <name type="scientific">Paenibacillus lignilyticus</name>
    <dbReference type="NCBI Taxonomy" id="1172615"/>
    <lineage>
        <taxon>Bacteria</taxon>
        <taxon>Bacillati</taxon>
        <taxon>Bacillota</taxon>
        <taxon>Bacilli</taxon>
        <taxon>Bacillales</taxon>
        <taxon>Paenibacillaceae</taxon>
        <taxon>Paenibacillus</taxon>
    </lineage>
</organism>
<reference evidence="11 12" key="1">
    <citation type="submission" date="2021-04" db="EMBL/GenBank/DDBJ databases">
        <title>Paenibacillus sp. DLE-14 whole genome sequence.</title>
        <authorList>
            <person name="Ham Y.J."/>
        </authorList>
    </citation>
    <scope>NUCLEOTIDE SEQUENCE [LARGE SCALE GENOMIC DNA]</scope>
    <source>
        <strain evidence="11 12">DLE-14</strain>
    </source>
</reference>
<keyword evidence="4" id="KW-0378">Hydrolase</keyword>
<dbReference type="SUPFAM" id="SSF52540">
    <property type="entry name" value="P-loop containing nucleoside triphosphate hydrolases"/>
    <property type="match status" value="1"/>
</dbReference>
<keyword evidence="12" id="KW-1185">Reference proteome</keyword>
<keyword evidence="6" id="KW-0269">Exonuclease</keyword>
<sequence length="906" mass="102543">MNTEIETIKSLITKRSKQELVKQEITLLSGDQTFWLINNLMLEIAQHYSEYLPVEMITSGIVQSFHDAIQELREADLRSSELTVEQFESKQKGLYMLELLSAYENRLKDGKFTDFAGLLSYLPVSSGVEDELIITRDAGAAHSYIEREMLDRVAGPRLHVIQEESRFPESLYIQLSTKPEIFQAAGSMAEVREVLRRVCSHEIPFDNVEVILSDYNLYNTVVHNISQSLDIPCTFSKGLSATFTQVGKAALAYLEWLARNYDVDCMLNALRHGFISFWQDESSVSSIAIIRCLEQSGIGWGRARYAVLQSVEGEDGTGADNAALRELNAIFSDLFTALPEEENWKPLIVLRGLIQFLDRCTAPVSVEDAAVLAVLREQADCLAAVNPQTVSSESAIRYVKEIVTGINIRSNSPRSGHIYISSLQDGGDSGRAHTFMIGMNESAWSVQTRQDPALFDMERANMGRLLTSVERAEERVLERNSRLGHISSHVTFSFCSYDPFDQKEEHAAFELLQVCREVSGNQLMDFTAMKSYLGKPVGYLPGQGDGSSHELDSSDRWLGRLTEGGRLSNGTSSLLHSYRFASKAYHDSTLGGNGSGQDGILDMSTFTIQYRGNSEAYLSVTQLERYAECPRRFFYSSILKIREKDTAVFDRSQWLGPADRGSLLHRIFYLYLKEAISLTDSGEPRHDRTLLMKITKETIQEYQVMVPPPSLHIFHKESEAIRKDVEVFYKVELERMTKPRYFELELEEEGGPLTVELENGLVIRLKGFVDRVDEIRPHHYKIFDYKTGRPSKYDENDYFAQGTQLQHALYAVAVEQWLRTKGIDVNAQVVESAYYFPTERGKGEEVSRIQDRRAELSKLLSSMLHNIESGVFVPTTEVSNCKWCDYREVCSNETALIEVRGAANYA</sequence>
<protein>
    <submittedName>
        <fullName evidence="11">PD-(D/E)XK nuclease family protein</fullName>
    </submittedName>
</protein>
<keyword evidence="9" id="KW-0234">DNA repair</keyword>
<keyword evidence="1" id="KW-0540">Nuclease</keyword>
<dbReference type="InterPro" id="IPR027417">
    <property type="entry name" value="P-loop_NTPase"/>
</dbReference>
<feature type="domain" description="PD-(D/E)XK endonuclease-like" evidence="10">
    <location>
        <begin position="618"/>
        <end position="890"/>
    </location>
</feature>
<dbReference type="InterPro" id="IPR038726">
    <property type="entry name" value="PDDEXK_AddAB-type"/>
</dbReference>
<keyword evidence="3" id="KW-0227">DNA damage</keyword>
<keyword evidence="7" id="KW-0067">ATP-binding</keyword>
<dbReference type="InterPro" id="IPR011604">
    <property type="entry name" value="PDDEXK-like_dom_sf"/>
</dbReference>
<name>A0ABS5CK53_9BACL</name>
<dbReference type="Gene3D" id="3.90.320.10">
    <property type="match status" value="1"/>
</dbReference>
<keyword evidence="8" id="KW-0238">DNA-binding</keyword>
<evidence type="ECO:0000256" key="7">
    <source>
        <dbReference type="ARBA" id="ARBA00022840"/>
    </source>
</evidence>
<evidence type="ECO:0000259" key="10">
    <source>
        <dbReference type="Pfam" id="PF12705"/>
    </source>
</evidence>
<dbReference type="Pfam" id="PF12705">
    <property type="entry name" value="PDDEXK_1"/>
    <property type="match status" value="1"/>
</dbReference>
<gene>
    <name evidence="11" type="ORF">I8J30_26495</name>
</gene>
<evidence type="ECO:0000256" key="3">
    <source>
        <dbReference type="ARBA" id="ARBA00022763"/>
    </source>
</evidence>
<evidence type="ECO:0000256" key="1">
    <source>
        <dbReference type="ARBA" id="ARBA00022722"/>
    </source>
</evidence>
<evidence type="ECO:0000256" key="8">
    <source>
        <dbReference type="ARBA" id="ARBA00023125"/>
    </source>
</evidence>